<proteinExistence type="predicted"/>
<gene>
    <name evidence="2" type="ORF">Rhe02_49580</name>
</gene>
<evidence type="ECO:0000313" key="3">
    <source>
        <dbReference type="Proteomes" id="UP000612899"/>
    </source>
</evidence>
<evidence type="ECO:0008006" key="4">
    <source>
        <dbReference type="Google" id="ProtNLM"/>
    </source>
</evidence>
<dbReference type="EMBL" id="BONY01000031">
    <property type="protein sequence ID" value="GIH06891.1"/>
    <property type="molecule type" value="Genomic_DNA"/>
</dbReference>
<feature type="region of interest" description="Disordered" evidence="1">
    <location>
        <begin position="198"/>
        <end position="272"/>
    </location>
</feature>
<evidence type="ECO:0000313" key="2">
    <source>
        <dbReference type="EMBL" id="GIH06891.1"/>
    </source>
</evidence>
<organism evidence="2 3">
    <name type="scientific">Rhizocola hellebori</name>
    <dbReference type="NCBI Taxonomy" id="1392758"/>
    <lineage>
        <taxon>Bacteria</taxon>
        <taxon>Bacillati</taxon>
        <taxon>Actinomycetota</taxon>
        <taxon>Actinomycetes</taxon>
        <taxon>Micromonosporales</taxon>
        <taxon>Micromonosporaceae</taxon>
        <taxon>Rhizocola</taxon>
    </lineage>
</organism>
<dbReference type="PANTHER" id="PTHR35040:SF9">
    <property type="entry name" value="4-LIKE CELL SURFACE PROTEIN, PUTATIVE (AFU_ORTHOLOGUE AFUA_4G14080)-RELATED"/>
    <property type="match status" value="1"/>
</dbReference>
<dbReference type="InterPro" id="IPR021986">
    <property type="entry name" value="Spherulin4"/>
</dbReference>
<keyword evidence="3" id="KW-1185">Reference proteome</keyword>
<feature type="compositionally biased region" description="Pro residues" evidence="1">
    <location>
        <begin position="206"/>
        <end position="240"/>
    </location>
</feature>
<protein>
    <recommendedName>
        <fullName evidence="4">Spherulation-specific family 4</fullName>
    </recommendedName>
</protein>
<dbReference type="Pfam" id="PF12138">
    <property type="entry name" value="Spherulin4"/>
    <property type="match status" value="1"/>
</dbReference>
<reference evidence="2" key="1">
    <citation type="submission" date="2021-01" db="EMBL/GenBank/DDBJ databases">
        <title>Whole genome shotgun sequence of Rhizocola hellebori NBRC 109834.</title>
        <authorList>
            <person name="Komaki H."/>
            <person name="Tamura T."/>
        </authorList>
    </citation>
    <scope>NUCLEOTIDE SEQUENCE</scope>
    <source>
        <strain evidence="2">NBRC 109834</strain>
    </source>
</reference>
<sequence length="326" mass="33973">MTVLLPLYIHPLESPAAWETVALAGPGVTAIINVHNGPGADAAYADAASLLHAARVPMLGYVDLDYGRRPRALIESDIVAWQRYPVAGIFFDQAPSDPALLSWTAGALRRAPGVTVLNPGTRPHPGYPALADLICTFEGPWTAYHQLPGEPDFGNAAHLVYGVPPSQLGPAHALLAARCGTGLVTDLEAPLPYRGIPSWLPTQTHRPPPAPIPNPTPQPPRPSTVPQPPVPSAVPRPSPAVPSQTLRASAPQLLPGVPPRGLQPSAPRPSGAVVAQPLRAAIPESSPGVPLRGLQSAAGQAVRAVVPQARSVRAVRALVRLTGVGR</sequence>
<dbReference type="AlphaFoldDB" id="A0A8J3QCD0"/>
<dbReference type="RefSeq" id="WP_203910702.1">
    <property type="nucleotide sequence ID" value="NZ_BONY01000031.1"/>
</dbReference>
<comment type="caution">
    <text evidence="2">The sequence shown here is derived from an EMBL/GenBank/DDBJ whole genome shotgun (WGS) entry which is preliminary data.</text>
</comment>
<dbReference type="PANTHER" id="PTHR35040">
    <property type="match status" value="1"/>
</dbReference>
<name>A0A8J3QCD0_9ACTN</name>
<accession>A0A8J3QCD0</accession>
<dbReference type="Proteomes" id="UP000612899">
    <property type="component" value="Unassembled WGS sequence"/>
</dbReference>
<evidence type="ECO:0000256" key="1">
    <source>
        <dbReference type="SAM" id="MobiDB-lite"/>
    </source>
</evidence>